<keyword evidence="1" id="KW-0963">Cytoplasm</keyword>
<proteinExistence type="inferred from homology"/>
<feature type="binding site" evidence="1">
    <location>
        <begin position="13"/>
        <end position="18"/>
    </location>
    <ligand>
        <name>GTP</name>
        <dbReference type="ChEBI" id="CHEBI:37565"/>
    </ligand>
</feature>
<reference evidence="3 4" key="2">
    <citation type="journal article" date="2016" name="PeerJ">
        <title>Analysis of five complete genome sequences for members of the class Peribacteria in the recently recognized Peregrinibacteria bacterial phylum.</title>
        <authorList>
            <person name="Anantharaman K."/>
            <person name="Brown C.T."/>
            <person name="Burstein D."/>
            <person name="Castelle C.J."/>
            <person name="Probst A.J."/>
            <person name="Thomas B.C."/>
            <person name="Williams K.H."/>
            <person name="Banfield J.F."/>
        </authorList>
    </citation>
    <scope>NUCLEOTIDE SEQUENCE [LARGE SCALE GENOMIC DNA]</scope>
    <source>
        <strain evidence="3">RIFOXYD1_FULL_PER-ii_59_16</strain>
    </source>
</reference>
<dbReference type="InterPro" id="IPR047042">
    <property type="entry name" value="BipA_II"/>
</dbReference>
<dbReference type="AlphaFoldDB" id="A0A0S1SM39"/>
<dbReference type="SMART" id="SM00838">
    <property type="entry name" value="EFG_C"/>
    <property type="match status" value="1"/>
</dbReference>
<dbReference type="PANTHER" id="PTHR42908:SF8">
    <property type="entry name" value="TR-TYPE G DOMAIN-CONTAINING PROTEIN"/>
    <property type="match status" value="1"/>
</dbReference>
<comment type="subunit">
    <text evidence="1">Monomer.</text>
</comment>
<dbReference type="InterPro" id="IPR000795">
    <property type="entry name" value="T_Tr_GTP-bd_dom"/>
</dbReference>
<dbReference type="PROSITE" id="PS51722">
    <property type="entry name" value="G_TR_2"/>
    <property type="match status" value="1"/>
</dbReference>
<accession>A0A0S1SL53</accession>
<dbReference type="CDD" id="cd03710">
    <property type="entry name" value="BipA_TypA_C"/>
    <property type="match status" value="1"/>
</dbReference>
<dbReference type="GO" id="GO:0043022">
    <property type="term" value="F:ribosome binding"/>
    <property type="evidence" value="ECO:0007669"/>
    <property type="project" value="UniProtKB-UniRule"/>
</dbReference>
<keyword evidence="1" id="KW-0694">RNA-binding</keyword>
<evidence type="ECO:0000313" key="4">
    <source>
        <dbReference type="Proteomes" id="UP000069135"/>
    </source>
</evidence>
<dbReference type="PRINTS" id="PR00315">
    <property type="entry name" value="ELONGATNFCT"/>
</dbReference>
<dbReference type="NCBIfam" id="TIGR01394">
    <property type="entry name" value="TypA_BipA"/>
    <property type="match status" value="1"/>
</dbReference>
<dbReference type="InterPro" id="IPR035651">
    <property type="entry name" value="BipA_V"/>
</dbReference>
<dbReference type="InterPro" id="IPR035647">
    <property type="entry name" value="EFG_III/V"/>
</dbReference>
<keyword evidence="1" id="KW-0547">Nucleotide-binding</keyword>
<dbReference type="EC" id="3.6.5.-" evidence="1"/>
<dbReference type="GO" id="GO:0000027">
    <property type="term" value="P:ribosomal large subunit assembly"/>
    <property type="evidence" value="ECO:0007669"/>
    <property type="project" value="UniProtKB-UniRule"/>
</dbReference>
<dbReference type="InterPro" id="IPR047043">
    <property type="entry name" value="BipA_III"/>
</dbReference>
<dbReference type="InterPro" id="IPR042116">
    <property type="entry name" value="TypA/BipA_C"/>
</dbReference>
<dbReference type="FunFam" id="2.40.50.250:FF:000001">
    <property type="entry name" value="GTP-binding protein TypA"/>
    <property type="match status" value="1"/>
</dbReference>
<accession>A0A0S1SV25</accession>
<keyword evidence="1" id="KW-0820">tRNA-binding</keyword>
<dbReference type="CDD" id="cd03691">
    <property type="entry name" value="BipA_TypA_II"/>
    <property type="match status" value="1"/>
</dbReference>
<dbReference type="PANTHER" id="PTHR42908">
    <property type="entry name" value="TRANSLATION ELONGATION FACTOR-RELATED"/>
    <property type="match status" value="1"/>
</dbReference>
<dbReference type="CDD" id="cd16263">
    <property type="entry name" value="BipA_III"/>
    <property type="match status" value="1"/>
</dbReference>
<accession>A0A0S1SM39</accession>
<dbReference type="SUPFAM" id="SSF52540">
    <property type="entry name" value="P-loop containing nucleoside triphosphate hydrolases"/>
    <property type="match status" value="1"/>
</dbReference>
<keyword evidence="1" id="KW-0699">rRNA-binding</keyword>
<sequence length="598" mass="66984">MSIRNIAIIAHVDHGKTTLVDGLLKQGGAFKDYEEVGELMMDSNVQEKERGITIYAKNTSIHYKDCKINIVDTPGHADFGSEVERILRTVDCVLLVVDAQEGPMPQTKFVLKKSLELGLKPIVVINKIDKPAARPMEVVDEVFDLFIALKANEQQLDFPYIFTVAREGVAKRTVEDRSEDLTPLFELIMQHVPEAEQNLTAPFRMQPSSLAYDNYLGRLAVGRVYEGIARAGDKVFIKTEDGPMRTAKVAKVMVADGLKRTEVSEAHAGDIVTLAGIPDINVGETITTDENAELLPAIRIDPPTISMTFLVNNSPFAGREGKLVTTRHIKARLEKEKETNVGLKVEEIPNSDSYKVSGRGELHLSVLIEAMRREGFELQISRPEVIMKEENGVKLEPIEQAIVDVPEEFTGTVIDMLARRKGEMVDMKTHEHHTRLEYKVPTRGLLGFRGDFIIETRGEGILTHSFIAYEPHKGTLQQQMHGSMISMENGVTVAFALWGLQERGRLFIMPQTKVYVGMIVGESNKADEMTVNPTKEKKLSNMRASGTDEAINLVPVQPMTLEQALEYIADDELVEVTPLSIRLRKKFLSDNERRRARR</sequence>
<dbReference type="SUPFAM" id="SSF54980">
    <property type="entry name" value="EF-G C-terminal domain-like"/>
    <property type="match status" value="2"/>
</dbReference>
<dbReference type="Pfam" id="PF21018">
    <property type="entry name" value="BipA_C"/>
    <property type="match status" value="1"/>
</dbReference>
<dbReference type="InterPro" id="IPR005225">
    <property type="entry name" value="Small_GTP-bd"/>
</dbReference>
<comment type="catalytic activity">
    <reaction evidence="1">
        <text>GTP + H2O = GDP + phosphate + H(+)</text>
        <dbReference type="Rhea" id="RHEA:19669"/>
        <dbReference type="ChEBI" id="CHEBI:15377"/>
        <dbReference type="ChEBI" id="CHEBI:15378"/>
        <dbReference type="ChEBI" id="CHEBI:37565"/>
        <dbReference type="ChEBI" id="CHEBI:43474"/>
        <dbReference type="ChEBI" id="CHEBI:58189"/>
    </reaction>
</comment>
<comment type="subcellular location">
    <subcellularLocation>
        <location evidence="1">Cytoplasm</location>
    </subcellularLocation>
    <text evidence="1">Binds to ribosomes.</text>
</comment>
<dbReference type="Gene3D" id="2.40.30.10">
    <property type="entry name" value="Translation factors"/>
    <property type="match status" value="1"/>
</dbReference>
<reference evidence="4" key="1">
    <citation type="submission" date="2015-10" db="EMBL/GenBank/DDBJ databases">
        <title>Analysis of five complete genome sequences for members of the class Peribacteria in the recently recognized Peregrinibacteria bacterial phylum.</title>
        <authorList>
            <person name="Anantharaman K."/>
            <person name="Brown C.T."/>
            <person name="Burstein D."/>
            <person name="Castelle C.J."/>
            <person name="Probst A.J."/>
            <person name="Thomas B.C."/>
            <person name="Williams K.H."/>
            <person name="Banfield J.F."/>
        </authorList>
    </citation>
    <scope>NUCLEOTIDE SEQUENCE [LARGE SCALE GENOMIC DNA]</scope>
</reference>
<dbReference type="GO" id="GO:0000049">
    <property type="term" value="F:tRNA binding"/>
    <property type="evidence" value="ECO:0007669"/>
    <property type="project" value="UniProtKB-KW"/>
</dbReference>
<dbReference type="PROSITE" id="PS00301">
    <property type="entry name" value="G_TR_1"/>
    <property type="match status" value="1"/>
</dbReference>
<evidence type="ECO:0000256" key="1">
    <source>
        <dbReference type="HAMAP-Rule" id="MF_00849"/>
    </source>
</evidence>
<dbReference type="GO" id="GO:0019843">
    <property type="term" value="F:rRNA binding"/>
    <property type="evidence" value="ECO:0007669"/>
    <property type="project" value="UniProtKB-KW"/>
</dbReference>
<dbReference type="PATRIC" id="fig|1735161.3.peg.155"/>
<dbReference type="EMBL" id="CP013065">
    <property type="protein sequence ID" value="ALM12856.1"/>
    <property type="molecule type" value="Genomic_DNA"/>
</dbReference>
<dbReference type="InterPro" id="IPR047041">
    <property type="entry name" value="BipA_GTP-bd_dom"/>
</dbReference>
<dbReference type="InterPro" id="IPR004161">
    <property type="entry name" value="EFTu-like_2"/>
</dbReference>
<comment type="similarity">
    <text evidence="1">Belongs to the TRAFAC class translation factor GTPase superfamily. Classic translation factor GTPase family. BipA subfamily.</text>
</comment>
<accession>A0A0S1SQZ5</accession>
<keyword evidence="1" id="KW-0378">Hydrolase</keyword>
<dbReference type="HAMAP" id="MF_00849">
    <property type="entry name" value="BipA"/>
    <property type="match status" value="1"/>
</dbReference>
<dbReference type="Proteomes" id="UP000069135">
    <property type="component" value="Chromosome"/>
</dbReference>
<feature type="binding site" evidence="1">
    <location>
        <begin position="126"/>
        <end position="129"/>
    </location>
    <ligand>
        <name>GTP</name>
        <dbReference type="ChEBI" id="CHEBI:37565"/>
    </ligand>
</feature>
<dbReference type="CDD" id="cd01891">
    <property type="entry name" value="TypA_BipA"/>
    <property type="match status" value="1"/>
</dbReference>
<dbReference type="InterPro" id="IPR027417">
    <property type="entry name" value="P-loop_NTPase"/>
</dbReference>
<dbReference type="Pfam" id="PF00679">
    <property type="entry name" value="EFG_C"/>
    <property type="match status" value="1"/>
</dbReference>
<evidence type="ECO:0000259" key="2">
    <source>
        <dbReference type="PROSITE" id="PS51722"/>
    </source>
</evidence>
<gene>
    <name evidence="1" type="primary">bipA</name>
    <name evidence="3" type="ORF">PeribacterD1_0154</name>
</gene>
<dbReference type="Gene3D" id="3.40.50.300">
    <property type="entry name" value="P-loop containing nucleotide triphosphate hydrolases"/>
    <property type="match status" value="1"/>
</dbReference>
<dbReference type="Gene3D" id="3.30.70.240">
    <property type="match status" value="1"/>
</dbReference>
<dbReference type="InterPro" id="IPR006298">
    <property type="entry name" value="BipA"/>
</dbReference>
<organism evidence="3 4">
    <name type="scientific">Candidatus Peribacter riflensis</name>
    <dbReference type="NCBI Taxonomy" id="1735162"/>
    <lineage>
        <taxon>Bacteria</taxon>
        <taxon>Candidatus Peregrinibacteriota</taxon>
        <taxon>Candidatus Peribacteria</taxon>
        <taxon>Candidatus Peribacterales</taxon>
        <taxon>Candidatus Peribacteraceae</taxon>
        <taxon>Candidatus Peribacter</taxon>
    </lineage>
</organism>
<dbReference type="FunFam" id="3.30.70.870:FF:000003">
    <property type="entry name" value="GTP-binding protein TypA"/>
    <property type="match status" value="1"/>
</dbReference>
<dbReference type="GO" id="GO:1990904">
    <property type="term" value="C:ribonucleoprotein complex"/>
    <property type="evidence" value="ECO:0007669"/>
    <property type="project" value="TreeGrafter"/>
</dbReference>
<dbReference type="GO" id="GO:0005829">
    <property type="term" value="C:cytosol"/>
    <property type="evidence" value="ECO:0007669"/>
    <property type="project" value="TreeGrafter"/>
</dbReference>
<name>A0A0S1SM39_9BACT</name>
<dbReference type="STRING" id="1735162.PeribacterB2_0154"/>
<dbReference type="NCBIfam" id="TIGR00231">
    <property type="entry name" value="small_GTP"/>
    <property type="match status" value="1"/>
</dbReference>
<dbReference type="GO" id="GO:0003924">
    <property type="term" value="F:GTPase activity"/>
    <property type="evidence" value="ECO:0007669"/>
    <property type="project" value="UniProtKB-UniRule"/>
</dbReference>
<comment type="function">
    <text evidence="1">A 50S ribosomal subunit assembly protein with GTPase activity, required for 50S subunit assembly at low temperatures, may also play a role in translation. Binds GTP and analogs. Binds the 70S ribosome between the 30S and 50S subunits, in a similar position as ribosome-bound EF-G; it contacts a number of ribosomal proteins, both rRNAs and the A-site tRNA.</text>
</comment>
<keyword evidence="1" id="KW-0342">GTP-binding</keyword>
<dbReference type="FunFam" id="3.40.50.300:FF:000055">
    <property type="entry name" value="GTP-binding protein TypA"/>
    <property type="match status" value="1"/>
</dbReference>
<feature type="domain" description="Tr-type G" evidence="2">
    <location>
        <begin position="1"/>
        <end position="196"/>
    </location>
</feature>
<dbReference type="FunFam" id="3.30.70.240:FF:000002">
    <property type="entry name" value="GTP-binding protein TypA"/>
    <property type="match status" value="1"/>
</dbReference>
<dbReference type="Pfam" id="PF00009">
    <property type="entry name" value="GTP_EFTU"/>
    <property type="match status" value="1"/>
</dbReference>
<dbReference type="GO" id="GO:0005525">
    <property type="term" value="F:GTP binding"/>
    <property type="evidence" value="ECO:0007669"/>
    <property type="project" value="UniProtKB-UniRule"/>
</dbReference>
<dbReference type="Gene3D" id="3.30.70.870">
    <property type="entry name" value="Elongation Factor G (Translational Gtpase), domain 3"/>
    <property type="match status" value="1"/>
</dbReference>
<dbReference type="InterPro" id="IPR000640">
    <property type="entry name" value="EFG_V-like"/>
</dbReference>
<dbReference type="Gene3D" id="2.40.50.250">
    <property type="entry name" value="bipa protein"/>
    <property type="match status" value="1"/>
</dbReference>
<evidence type="ECO:0000313" key="3">
    <source>
        <dbReference type="EMBL" id="ALM12856.1"/>
    </source>
</evidence>
<keyword evidence="1" id="KW-0690">Ribosome biogenesis</keyword>
<protein>
    <recommendedName>
        <fullName evidence="1">Large ribosomal subunit assembly factor BipA</fullName>
        <ecNumber evidence="1">3.6.5.-</ecNumber>
    </recommendedName>
    <alternativeName>
        <fullName evidence="1">GTP-binding protein BipA</fullName>
    </alternativeName>
</protein>
<dbReference type="InterPro" id="IPR048876">
    <property type="entry name" value="BipA_C"/>
</dbReference>
<dbReference type="InterPro" id="IPR031157">
    <property type="entry name" value="G_TR_CS"/>
</dbReference>
<dbReference type="Pfam" id="PF03144">
    <property type="entry name" value="GTP_EFTU_D2"/>
    <property type="match status" value="1"/>
</dbReference>